<feature type="transmembrane region" description="Helical" evidence="1">
    <location>
        <begin position="137"/>
        <end position="154"/>
    </location>
</feature>
<protein>
    <submittedName>
        <fullName evidence="2">DUF1772 domain-containing protein</fullName>
    </submittedName>
</protein>
<dbReference type="Pfam" id="PF08592">
    <property type="entry name" value="Anthrone_oxy"/>
    <property type="match status" value="1"/>
</dbReference>
<organism evidence="2 3">
    <name type="scientific">Sphingomonas gilva</name>
    <dbReference type="NCBI Taxonomy" id="2305907"/>
    <lineage>
        <taxon>Bacteria</taxon>
        <taxon>Pseudomonadati</taxon>
        <taxon>Pseudomonadota</taxon>
        <taxon>Alphaproteobacteria</taxon>
        <taxon>Sphingomonadales</taxon>
        <taxon>Sphingomonadaceae</taxon>
        <taxon>Sphingomonas</taxon>
    </lineage>
</organism>
<keyword evidence="1" id="KW-0472">Membrane</keyword>
<dbReference type="OrthoDB" id="428263at2"/>
<comment type="caution">
    <text evidence="2">The sequence shown here is derived from an EMBL/GenBank/DDBJ whole genome shotgun (WGS) entry which is preliminary data.</text>
</comment>
<gene>
    <name evidence="2" type="ORF">D1610_05950</name>
</gene>
<dbReference type="RefSeq" id="WP_118863230.1">
    <property type="nucleotide sequence ID" value="NZ_QWLV01000002.1"/>
</dbReference>
<reference evidence="2 3" key="1">
    <citation type="submission" date="2018-08" db="EMBL/GenBank/DDBJ databases">
        <title>The multiple taxonomic identification of Sphingomonas gilva.</title>
        <authorList>
            <person name="Zhu D."/>
            <person name="Zheng S."/>
        </authorList>
    </citation>
    <scope>NUCLEOTIDE SEQUENCE [LARGE SCALE GENOMIC DNA]</scope>
    <source>
        <strain evidence="2 3">ZDH117</strain>
    </source>
</reference>
<dbReference type="EMBL" id="QWLV01000002">
    <property type="protein sequence ID" value="RHW18038.1"/>
    <property type="molecule type" value="Genomic_DNA"/>
</dbReference>
<sequence length="155" mass="16608">MLLTAAIIIAALGSGLIAGLFFAFSTFVMQALALRPPAEGMAAMVSINRVILRSLFMPVFFGTAILGIALAIYALIVPMPASPWLIAAALVYLLANIVVTMVWNVPLNTAIDRADPAADNSALWAHYVDRWTRWNHVRTIACLAAAGLFIVALID</sequence>
<dbReference type="AlphaFoldDB" id="A0A396RNP4"/>
<keyword evidence="1" id="KW-1133">Transmembrane helix</keyword>
<feature type="transmembrane region" description="Helical" evidence="1">
    <location>
        <begin position="6"/>
        <end position="34"/>
    </location>
</feature>
<feature type="transmembrane region" description="Helical" evidence="1">
    <location>
        <begin position="82"/>
        <end position="103"/>
    </location>
</feature>
<evidence type="ECO:0000313" key="2">
    <source>
        <dbReference type="EMBL" id="RHW18038.1"/>
    </source>
</evidence>
<name>A0A396RNP4_9SPHN</name>
<accession>A0A396RNP4</accession>
<feature type="transmembrane region" description="Helical" evidence="1">
    <location>
        <begin position="55"/>
        <end position="76"/>
    </location>
</feature>
<dbReference type="InterPro" id="IPR013901">
    <property type="entry name" value="Anthrone_oxy"/>
</dbReference>
<evidence type="ECO:0000256" key="1">
    <source>
        <dbReference type="SAM" id="Phobius"/>
    </source>
</evidence>
<keyword evidence="1" id="KW-0812">Transmembrane</keyword>
<dbReference type="Proteomes" id="UP000266693">
    <property type="component" value="Unassembled WGS sequence"/>
</dbReference>
<proteinExistence type="predicted"/>
<evidence type="ECO:0000313" key="3">
    <source>
        <dbReference type="Proteomes" id="UP000266693"/>
    </source>
</evidence>
<keyword evidence="3" id="KW-1185">Reference proteome</keyword>